<dbReference type="EMBL" id="JBHSIU010000131">
    <property type="protein sequence ID" value="MFC5008451.1"/>
    <property type="molecule type" value="Genomic_DNA"/>
</dbReference>
<dbReference type="GO" id="GO:0008168">
    <property type="term" value="F:methyltransferase activity"/>
    <property type="evidence" value="ECO:0007669"/>
    <property type="project" value="UniProtKB-KW"/>
</dbReference>
<dbReference type="InterPro" id="IPR048711">
    <property type="entry name" value="WHD_Rv2258c"/>
</dbReference>
<feature type="domain" description="S-adenosylmethionine-dependent methyltransferase Rv2258c-like winged HTH" evidence="2">
    <location>
        <begin position="34"/>
        <end position="101"/>
    </location>
</feature>
<reference evidence="4" key="1">
    <citation type="journal article" date="2019" name="Int. J. Syst. Evol. Microbiol.">
        <title>The Global Catalogue of Microorganisms (GCM) 10K type strain sequencing project: providing services to taxonomists for standard genome sequencing and annotation.</title>
        <authorList>
            <consortium name="The Broad Institute Genomics Platform"/>
            <consortium name="The Broad Institute Genome Sequencing Center for Infectious Disease"/>
            <person name="Wu L."/>
            <person name="Ma J."/>
        </authorList>
    </citation>
    <scope>NUCLEOTIDE SEQUENCE [LARGE SCALE GENOMIC DNA]</scope>
    <source>
        <strain evidence="4">CGMCC 4.7152</strain>
    </source>
</reference>
<keyword evidence="4" id="KW-1185">Reference proteome</keyword>
<sequence length="361" mass="38144">MTDTVTDAGTDTGTMDLTERLLGQLLAGTELFSVHLGIQLGLYRVLHEHPGATDAVLAERAGIDRRYAREWLEQQAAAGYLQCTSLAERTFRLPDGAADVLLDPAHPASGVGLVTVFAGVAQALPALAEAYRTGGGVPYAAYGSFTRDGIAAMNLPGFRHSLAQEWLPALPDVVERLTKAPARVMDLGCGAGASTLALAEAFPRAAVTGVDLDEESIADARRAAAAAGLADRVTFLRQDAAAAEGDYALVTIFEALHDMGDPVGVLRTVRGLLAPGGVLLVADEKVADEFTAPADEIERLQYAFSVLHCLPATMAEHPVEAAGTALRAPTVARWAAQAGFASTVLPIEHDFWRFYRLSVLD</sequence>
<evidence type="ECO:0000313" key="4">
    <source>
        <dbReference type="Proteomes" id="UP001595912"/>
    </source>
</evidence>
<dbReference type="PANTHER" id="PTHR45128:SF2">
    <property type="entry name" value="METHYLTRANSFERASE DOMAIN-CONTAINING PROTEIN"/>
    <property type="match status" value="1"/>
</dbReference>
<dbReference type="PANTHER" id="PTHR45128">
    <property type="entry name" value="METHYLTRANSFERASE TYPE 11"/>
    <property type="match status" value="1"/>
</dbReference>
<dbReference type="SUPFAM" id="SSF53335">
    <property type="entry name" value="S-adenosyl-L-methionine-dependent methyltransferases"/>
    <property type="match status" value="1"/>
</dbReference>
<organism evidence="3 4">
    <name type="scientific">Dactylosporangium cerinum</name>
    <dbReference type="NCBI Taxonomy" id="1434730"/>
    <lineage>
        <taxon>Bacteria</taxon>
        <taxon>Bacillati</taxon>
        <taxon>Actinomycetota</taxon>
        <taxon>Actinomycetes</taxon>
        <taxon>Micromonosporales</taxon>
        <taxon>Micromonosporaceae</taxon>
        <taxon>Dactylosporangium</taxon>
    </lineage>
</organism>
<dbReference type="InterPro" id="IPR025714">
    <property type="entry name" value="Methyltranfer_dom"/>
</dbReference>
<dbReference type="Gene3D" id="3.40.50.150">
    <property type="entry name" value="Vaccinia Virus protein VP39"/>
    <property type="match status" value="1"/>
</dbReference>
<keyword evidence="3" id="KW-0489">Methyltransferase</keyword>
<comment type="caution">
    <text evidence="3">The sequence shown here is derived from an EMBL/GenBank/DDBJ whole genome shotgun (WGS) entry which is preliminary data.</text>
</comment>
<gene>
    <name evidence="3" type="ORF">ACFPIJ_62910</name>
</gene>
<proteinExistence type="predicted"/>
<dbReference type="Pfam" id="PF13847">
    <property type="entry name" value="Methyltransf_31"/>
    <property type="match status" value="1"/>
</dbReference>
<dbReference type="InterPro" id="IPR053173">
    <property type="entry name" value="SAM-binding_MTase"/>
</dbReference>
<dbReference type="InterPro" id="IPR029063">
    <property type="entry name" value="SAM-dependent_MTases_sf"/>
</dbReference>
<dbReference type="Pfam" id="PF21320">
    <property type="entry name" value="WHD_Rv2258c"/>
    <property type="match status" value="1"/>
</dbReference>
<dbReference type="GO" id="GO:0032259">
    <property type="term" value="P:methylation"/>
    <property type="evidence" value="ECO:0007669"/>
    <property type="project" value="UniProtKB-KW"/>
</dbReference>
<name>A0ABV9WLK2_9ACTN</name>
<evidence type="ECO:0000259" key="2">
    <source>
        <dbReference type="Pfam" id="PF21320"/>
    </source>
</evidence>
<accession>A0ABV9WLK2</accession>
<protein>
    <submittedName>
        <fullName evidence="3">Class I SAM-dependent methyltransferase</fullName>
    </submittedName>
</protein>
<dbReference type="CDD" id="cd02440">
    <property type="entry name" value="AdoMet_MTases"/>
    <property type="match status" value="1"/>
</dbReference>
<dbReference type="RefSeq" id="WP_380129150.1">
    <property type="nucleotide sequence ID" value="NZ_JBHSIU010000131.1"/>
</dbReference>
<evidence type="ECO:0000313" key="3">
    <source>
        <dbReference type="EMBL" id="MFC5008451.1"/>
    </source>
</evidence>
<dbReference type="Proteomes" id="UP001595912">
    <property type="component" value="Unassembled WGS sequence"/>
</dbReference>
<keyword evidence="3" id="KW-0808">Transferase</keyword>
<evidence type="ECO:0000259" key="1">
    <source>
        <dbReference type="Pfam" id="PF13847"/>
    </source>
</evidence>
<feature type="domain" description="Methyltransferase" evidence="1">
    <location>
        <begin position="182"/>
        <end position="291"/>
    </location>
</feature>